<evidence type="ECO:0000313" key="2">
    <source>
        <dbReference type="Proteomes" id="UP000237105"/>
    </source>
</evidence>
<accession>A0A2P5DCZ7</accession>
<reference evidence="2" key="1">
    <citation type="submission" date="2016-06" db="EMBL/GenBank/DDBJ databases">
        <title>Parallel loss of symbiosis genes in relatives of nitrogen-fixing non-legume Parasponia.</title>
        <authorList>
            <person name="Van Velzen R."/>
            <person name="Holmer R."/>
            <person name="Bu F."/>
            <person name="Rutten L."/>
            <person name="Van Zeijl A."/>
            <person name="Liu W."/>
            <person name="Santuari L."/>
            <person name="Cao Q."/>
            <person name="Sharma T."/>
            <person name="Shen D."/>
            <person name="Roswanjaya Y."/>
            <person name="Wardhani T."/>
            <person name="Kalhor M.S."/>
            <person name="Jansen J."/>
            <person name="Van den Hoogen J."/>
            <person name="Gungor B."/>
            <person name="Hartog M."/>
            <person name="Hontelez J."/>
            <person name="Verver J."/>
            <person name="Yang W.-C."/>
            <person name="Schijlen E."/>
            <person name="Repin R."/>
            <person name="Schilthuizen M."/>
            <person name="Schranz E."/>
            <person name="Heidstra R."/>
            <person name="Miyata K."/>
            <person name="Fedorova E."/>
            <person name="Kohlen W."/>
            <person name="Bisseling T."/>
            <person name="Smit S."/>
            <person name="Geurts R."/>
        </authorList>
    </citation>
    <scope>NUCLEOTIDE SEQUENCE [LARGE SCALE GENOMIC DNA]</scope>
    <source>
        <strain evidence="2">cv. WU1-14</strain>
    </source>
</reference>
<feature type="non-terminal residue" evidence="1">
    <location>
        <position position="1"/>
    </location>
</feature>
<dbReference type="AlphaFoldDB" id="A0A2P5DCZ7"/>
<dbReference type="Proteomes" id="UP000237105">
    <property type="component" value="Unassembled WGS sequence"/>
</dbReference>
<gene>
    <name evidence="1" type="ORF">PanWU01x14_076000</name>
</gene>
<sequence length="27" mass="3210">FLIYRGELEKFSSWGHCYFSIALDLDV</sequence>
<evidence type="ECO:0000313" key="1">
    <source>
        <dbReference type="EMBL" id="PON71161.1"/>
    </source>
</evidence>
<name>A0A2P5DCZ7_PARAD</name>
<protein>
    <submittedName>
        <fullName evidence="1">Uncharacterized protein</fullName>
    </submittedName>
</protein>
<organism evidence="1 2">
    <name type="scientific">Parasponia andersonii</name>
    <name type="common">Sponia andersonii</name>
    <dbReference type="NCBI Taxonomy" id="3476"/>
    <lineage>
        <taxon>Eukaryota</taxon>
        <taxon>Viridiplantae</taxon>
        <taxon>Streptophyta</taxon>
        <taxon>Embryophyta</taxon>
        <taxon>Tracheophyta</taxon>
        <taxon>Spermatophyta</taxon>
        <taxon>Magnoliopsida</taxon>
        <taxon>eudicotyledons</taxon>
        <taxon>Gunneridae</taxon>
        <taxon>Pentapetalae</taxon>
        <taxon>rosids</taxon>
        <taxon>fabids</taxon>
        <taxon>Rosales</taxon>
        <taxon>Cannabaceae</taxon>
        <taxon>Parasponia</taxon>
    </lineage>
</organism>
<proteinExistence type="predicted"/>
<dbReference type="EMBL" id="JXTB01000046">
    <property type="protein sequence ID" value="PON71161.1"/>
    <property type="molecule type" value="Genomic_DNA"/>
</dbReference>
<comment type="caution">
    <text evidence="1">The sequence shown here is derived from an EMBL/GenBank/DDBJ whole genome shotgun (WGS) entry which is preliminary data.</text>
</comment>
<keyword evidence="2" id="KW-1185">Reference proteome</keyword>